<evidence type="ECO:0000256" key="4">
    <source>
        <dbReference type="ARBA" id="ARBA00022989"/>
    </source>
</evidence>
<name>A0A8D1ZNU4_PIG</name>
<dbReference type="AlphaFoldDB" id="A0A8D1ZNU4"/>
<proteinExistence type="inferred from homology"/>
<accession>A0A8D1ZNU4</accession>
<dbReference type="InterPro" id="IPR008853">
    <property type="entry name" value="TMEM9/TMEM9B"/>
</dbReference>
<sequence length="207" mass="22196">MAPGGISWCLDQASSFLVCRLYAARELMVPVPGWGRGCVPGGRGSPPSRAVNAQGTGWRCPPWRSCCACGLLAQPLAVDSRPGEEPSGVGLQGSLRLFRTQIIIVIYLSVVGALLLYMAFLMLVDPLIRKPDAYTERLHNEEENEVPAPGATPPVPLPMHGILGHRAGPTLSMEGGQNSWTGCFQGYLGVECLTKSGENLLKRLKDV</sequence>
<organism evidence="7 8">
    <name type="scientific">Sus scrofa</name>
    <name type="common">Pig</name>
    <dbReference type="NCBI Taxonomy" id="9823"/>
    <lineage>
        <taxon>Eukaryota</taxon>
        <taxon>Metazoa</taxon>
        <taxon>Chordata</taxon>
        <taxon>Craniata</taxon>
        <taxon>Vertebrata</taxon>
        <taxon>Euteleostomi</taxon>
        <taxon>Mammalia</taxon>
        <taxon>Eutheria</taxon>
        <taxon>Laurasiatheria</taxon>
        <taxon>Artiodactyla</taxon>
        <taxon>Suina</taxon>
        <taxon>Suidae</taxon>
        <taxon>Sus</taxon>
    </lineage>
</organism>
<protein>
    <submittedName>
        <fullName evidence="7">Uncharacterized protein</fullName>
    </submittedName>
</protein>
<evidence type="ECO:0000256" key="6">
    <source>
        <dbReference type="SAM" id="Phobius"/>
    </source>
</evidence>
<evidence type="ECO:0000256" key="2">
    <source>
        <dbReference type="ARBA" id="ARBA00007264"/>
    </source>
</evidence>
<reference evidence="7" key="1">
    <citation type="submission" date="2025-08" db="UniProtKB">
        <authorList>
            <consortium name="Ensembl"/>
        </authorList>
    </citation>
    <scope>IDENTIFICATION</scope>
</reference>
<dbReference type="GO" id="GO:0005765">
    <property type="term" value="C:lysosomal membrane"/>
    <property type="evidence" value="ECO:0007669"/>
    <property type="project" value="InterPro"/>
</dbReference>
<dbReference type="PANTHER" id="PTHR13064">
    <property type="entry name" value="TRANSMEMBRANE PROTEIN 9 FAMILY MEMBER"/>
    <property type="match status" value="1"/>
</dbReference>
<dbReference type="PANTHER" id="PTHR13064:SF1">
    <property type="entry name" value="PROTON-TRANSPORTING V-TYPE ATPASE COMPLEX ASSEMBLY REGULATOR TMEM9"/>
    <property type="match status" value="1"/>
</dbReference>
<dbReference type="Proteomes" id="UP000694725">
    <property type="component" value="Unplaced"/>
</dbReference>
<evidence type="ECO:0000256" key="3">
    <source>
        <dbReference type="ARBA" id="ARBA00022692"/>
    </source>
</evidence>
<comment type="subcellular location">
    <subcellularLocation>
        <location evidence="1">Membrane</location>
    </subcellularLocation>
</comment>
<evidence type="ECO:0000313" key="7">
    <source>
        <dbReference type="Ensembl" id="ENSSSCP00065037822.1"/>
    </source>
</evidence>
<dbReference type="Pfam" id="PF05434">
    <property type="entry name" value="Tmemb_9"/>
    <property type="match status" value="1"/>
</dbReference>
<comment type="similarity">
    <text evidence="2">Belongs to the TMEM9 family.</text>
</comment>
<dbReference type="Ensembl" id="ENSSSCT00065086525.1">
    <property type="protein sequence ID" value="ENSSSCP00065037822.1"/>
    <property type="gene ID" value="ENSSSCG00065063084.1"/>
</dbReference>
<evidence type="ECO:0000256" key="1">
    <source>
        <dbReference type="ARBA" id="ARBA00004370"/>
    </source>
</evidence>
<evidence type="ECO:0000256" key="5">
    <source>
        <dbReference type="ARBA" id="ARBA00023136"/>
    </source>
</evidence>
<keyword evidence="3 6" id="KW-0812">Transmembrane</keyword>
<keyword evidence="5 6" id="KW-0472">Membrane</keyword>
<feature type="transmembrane region" description="Helical" evidence="6">
    <location>
        <begin position="102"/>
        <end position="124"/>
    </location>
</feature>
<keyword evidence="4 6" id="KW-1133">Transmembrane helix</keyword>
<evidence type="ECO:0000313" key="8">
    <source>
        <dbReference type="Proteomes" id="UP000694725"/>
    </source>
</evidence>